<dbReference type="OrthoDB" id="592185at2759"/>
<dbReference type="EnsemblPlants" id="KQK04262">
    <property type="protein sequence ID" value="KQK04262"/>
    <property type="gene ID" value="BRADI_2g12671v3"/>
</dbReference>
<evidence type="ECO:0000313" key="4">
    <source>
        <dbReference type="Proteomes" id="UP000008810"/>
    </source>
</evidence>
<dbReference type="InterPro" id="IPR013087">
    <property type="entry name" value="Znf_C2H2_type"/>
</dbReference>
<reference evidence="2 3" key="1">
    <citation type="journal article" date="2010" name="Nature">
        <title>Genome sequencing and analysis of the model grass Brachypodium distachyon.</title>
        <authorList>
            <consortium name="International Brachypodium Initiative"/>
        </authorList>
    </citation>
    <scope>NUCLEOTIDE SEQUENCE [LARGE SCALE GENOMIC DNA]</scope>
    <source>
        <strain evidence="2 3">Bd21</strain>
    </source>
</reference>
<protein>
    <recommendedName>
        <fullName evidence="1">C2H2-type domain-containing protein</fullName>
    </recommendedName>
</protein>
<evidence type="ECO:0000313" key="3">
    <source>
        <dbReference type="EnsemblPlants" id="KQK04262"/>
    </source>
</evidence>
<evidence type="ECO:0000313" key="2">
    <source>
        <dbReference type="EMBL" id="KQK04262.1"/>
    </source>
</evidence>
<dbReference type="Proteomes" id="UP000008810">
    <property type="component" value="Chromosome 2"/>
</dbReference>
<reference evidence="2" key="2">
    <citation type="submission" date="2017-06" db="EMBL/GenBank/DDBJ databases">
        <title>WGS assembly of Brachypodium distachyon.</title>
        <authorList>
            <consortium name="The International Brachypodium Initiative"/>
            <person name="Lucas S."/>
            <person name="Harmon-Smith M."/>
            <person name="Lail K."/>
            <person name="Tice H."/>
            <person name="Grimwood J."/>
            <person name="Bruce D."/>
            <person name="Barry K."/>
            <person name="Shu S."/>
            <person name="Lindquist E."/>
            <person name="Wang M."/>
            <person name="Pitluck S."/>
            <person name="Vogel J.P."/>
            <person name="Garvin D.F."/>
            <person name="Mockler T.C."/>
            <person name="Schmutz J."/>
            <person name="Rokhsar D."/>
            <person name="Bevan M.W."/>
        </authorList>
    </citation>
    <scope>NUCLEOTIDE SEQUENCE</scope>
    <source>
        <strain evidence="2">Bd21</strain>
    </source>
</reference>
<evidence type="ECO:0000259" key="1">
    <source>
        <dbReference type="PROSITE" id="PS00028"/>
    </source>
</evidence>
<dbReference type="PROSITE" id="PS00028">
    <property type="entry name" value="ZINC_FINGER_C2H2_1"/>
    <property type="match status" value="1"/>
</dbReference>
<keyword evidence="4" id="KW-1185">Reference proteome</keyword>
<dbReference type="AlphaFoldDB" id="A0A0Q3MIP0"/>
<sequence>MDPNGFYHNYAMFSESESNISPLHEALRGTMAMPMLDEFVSPTFQPPPYSNSMRNTPPTTNNQLSWKALKGIKKYSHSKNFLQPQSRTTSTHLSKCRFFPWRDPIATVHAHLNTIGGLDDGPIFENPTRLFTGVTSPLGYVSSPLNHYPFGSNTIYTQHIQHGALYNEDLYEPMRSGHICRFCNATFNSPQAYGGHMSHHSNQNKKNLQD</sequence>
<dbReference type="InParanoid" id="A0A0Q3MIP0"/>
<name>A0A0Q3MIP0_BRADI</name>
<accession>A0A0Q3MIP0</accession>
<reference evidence="3" key="3">
    <citation type="submission" date="2018-08" db="UniProtKB">
        <authorList>
            <consortium name="EnsemblPlants"/>
        </authorList>
    </citation>
    <scope>IDENTIFICATION</scope>
    <source>
        <strain evidence="3">cv. Bd21</strain>
    </source>
</reference>
<proteinExistence type="predicted"/>
<dbReference type="EMBL" id="CM000881">
    <property type="protein sequence ID" value="KQK04262.1"/>
    <property type="molecule type" value="Genomic_DNA"/>
</dbReference>
<organism evidence="2">
    <name type="scientific">Brachypodium distachyon</name>
    <name type="common">Purple false brome</name>
    <name type="synonym">Trachynia distachya</name>
    <dbReference type="NCBI Taxonomy" id="15368"/>
    <lineage>
        <taxon>Eukaryota</taxon>
        <taxon>Viridiplantae</taxon>
        <taxon>Streptophyta</taxon>
        <taxon>Embryophyta</taxon>
        <taxon>Tracheophyta</taxon>
        <taxon>Spermatophyta</taxon>
        <taxon>Magnoliopsida</taxon>
        <taxon>Liliopsida</taxon>
        <taxon>Poales</taxon>
        <taxon>Poaceae</taxon>
        <taxon>BOP clade</taxon>
        <taxon>Pooideae</taxon>
        <taxon>Stipodae</taxon>
        <taxon>Brachypodieae</taxon>
        <taxon>Brachypodium</taxon>
    </lineage>
</organism>
<feature type="domain" description="C2H2-type" evidence="1">
    <location>
        <begin position="180"/>
        <end position="200"/>
    </location>
</feature>
<gene>
    <name evidence="2" type="ORF">BRADI_2g12671v3</name>
</gene>
<dbReference type="Gramene" id="KQK04262">
    <property type="protein sequence ID" value="KQK04262"/>
    <property type="gene ID" value="BRADI_2g12671v3"/>
</dbReference>